<comment type="caution">
    <text evidence="1">The sequence shown here is derived from an EMBL/GenBank/DDBJ whole genome shotgun (WGS) entry which is preliminary data.</text>
</comment>
<dbReference type="EMBL" id="PUHQ01000039">
    <property type="protein sequence ID" value="KAG0660933.1"/>
    <property type="molecule type" value="Genomic_DNA"/>
</dbReference>
<name>A0A9P7B6E8_RHOMI</name>
<evidence type="ECO:0008006" key="3">
    <source>
        <dbReference type="Google" id="ProtNLM"/>
    </source>
</evidence>
<dbReference type="OrthoDB" id="6359816at2759"/>
<protein>
    <recommendedName>
        <fullName evidence="3">BTB domain-containing protein</fullName>
    </recommendedName>
</protein>
<dbReference type="AlphaFoldDB" id="A0A9P7B6E8"/>
<gene>
    <name evidence="1" type="ORF">C6P46_004206</name>
</gene>
<dbReference type="InterPro" id="IPR011333">
    <property type="entry name" value="SKP1/BTB/POZ_sf"/>
</dbReference>
<keyword evidence="2" id="KW-1185">Reference proteome</keyword>
<evidence type="ECO:0000313" key="1">
    <source>
        <dbReference type="EMBL" id="KAG0660933.1"/>
    </source>
</evidence>
<dbReference type="Proteomes" id="UP000777482">
    <property type="component" value="Unassembled WGS sequence"/>
</dbReference>
<proteinExistence type="predicted"/>
<accession>A0A9P7B6E8</accession>
<organism evidence="1 2">
    <name type="scientific">Rhodotorula mucilaginosa</name>
    <name type="common">Yeast</name>
    <name type="synonym">Rhodotorula rubra</name>
    <dbReference type="NCBI Taxonomy" id="5537"/>
    <lineage>
        <taxon>Eukaryota</taxon>
        <taxon>Fungi</taxon>
        <taxon>Dikarya</taxon>
        <taxon>Basidiomycota</taxon>
        <taxon>Pucciniomycotina</taxon>
        <taxon>Microbotryomycetes</taxon>
        <taxon>Sporidiobolales</taxon>
        <taxon>Sporidiobolaceae</taxon>
        <taxon>Rhodotorula</taxon>
    </lineage>
</organism>
<sequence>MPIVVQTTDVVPYGNYLSRHRRYELGDLPNASSALKDFEMAVSAKCYSKLCLKLILDETGRLGVAWENADIDCIPFIRRGTISVTGDDGSLLLQEIVVKMQPFPPSEVGTILGAEASSRVYERYGGFRIVFDFPECASVSTLIDTTKTATASSEAFTAFTYRQTPQDVCFVFPATETKLWASSKVLVDQSAYYRSLLGSNFSESTTHTSPEGSDTPESKADETIRLYEESDDETDAQFADEIAKRACESVPRLPHKKVIINDAAFSTYQAILVWMSSSYIRFAPLRSRMENNASDENESRLQDIIKMVEANPETSLPASPKSVYRLAHLLELKDLQEAALANLSSQLTAHNAATELFSDVASAYPAFRDVVLKYVVKKWSGVRASEAWKKIKEQADGHMLPAGAAYTALLLSESTR</sequence>
<reference evidence="1 2" key="1">
    <citation type="submission" date="2020-11" db="EMBL/GenBank/DDBJ databases">
        <title>Kefir isolates.</title>
        <authorList>
            <person name="Marcisauskas S."/>
            <person name="Kim Y."/>
            <person name="Blasche S."/>
        </authorList>
    </citation>
    <scope>NUCLEOTIDE SEQUENCE [LARGE SCALE GENOMIC DNA]</scope>
    <source>
        <strain evidence="1 2">KR</strain>
    </source>
</reference>
<dbReference type="Gene3D" id="3.30.710.10">
    <property type="entry name" value="Potassium Channel Kv1.1, Chain A"/>
    <property type="match status" value="1"/>
</dbReference>
<evidence type="ECO:0000313" key="2">
    <source>
        <dbReference type="Proteomes" id="UP000777482"/>
    </source>
</evidence>